<dbReference type="AlphaFoldDB" id="A0A5J4SAA3"/>
<proteinExistence type="predicted"/>
<dbReference type="EMBL" id="SNRY01000339">
    <property type="protein sequence ID" value="KAA6342211.1"/>
    <property type="molecule type" value="Genomic_DNA"/>
</dbReference>
<dbReference type="PANTHER" id="PTHR47163:SF2">
    <property type="entry name" value="SI:DKEY-17M8.2"/>
    <property type="match status" value="1"/>
</dbReference>
<dbReference type="PANTHER" id="PTHR47163">
    <property type="entry name" value="DDE_TNP_IS1595 DOMAIN-CONTAINING PROTEIN"/>
    <property type="match status" value="1"/>
</dbReference>
<reference evidence="3" key="1">
    <citation type="submission" date="2019-03" db="EMBL/GenBank/DDBJ databases">
        <title>Single cell metagenomics reveals metabolic interactions within the superorganism composed of flagellate Streblomastix strix and complex community of Bacteroidetes bacteria on its surface.</title>
        <authorList>
            <person name="Treitli S.C."/>
            <person name="Kolisko M."/>
            <person name="Husnik F."/>
            <person name="Keeling P."/>
            <person name="Hampl V."/>
        </authorList>
    </citation>
    <scope>NUCLEOTIDE SEQUENCE</scope>
    <source>
        <strain evidence="3">STM</strain>
    </source>
</reference>
<evidence type="ECO:0000256" key="1">
    <source>
        <dbReference type="SAM" id="MobiDB-lite"/>
    </source>
</evidence>
<dbReference type="SMART" id="SM01126">
    <property type="entry name" value="DDE_Tnp_IS1595"/>
    <property type="match status" value="1"/>
</dbReference>
<gene>
    <name evidence="3" type="ORF">EZS27_010009</name>
</gene>
<accession>A0A5J4SAA3</accession>
<name>A0A5J4SAA3_9ZZZZ</name>
<dbReference type="InterPro" id="IPR024445">
    <property type="entry name" value="Tnp_ISXO2-like"/>
</dbReference>
<evidence type="ECO:0000313" key="3">
    <source>
        <dbReference type="EMBL" id="KAA6342211.1"/>
    </source>
</evidence>
<comment type="caution">
    <text evidence="3">The sequence shown here is derived from an EMBL/GenBank/DDBJ whole genome shotgun (WGS) entry which is preliminary data.</text>
</comment>
<protein>
    <recommendedName>
        <fullName evidence="2">ISXO2-like transposase domain-containing protein</fullName>
    </recommendedName>
</protein>
<evidence type="ECO:0000259" key="2">
    <source>
        <dbReference type="SMART" id="SM01126"/>
    </source>
</evidence>
<organism evidence="3">
    <name type="scientific">termite gut metagenome</name>
    <dbReference type="NCBI Taxonomy" id="433724"/>
    <lineage>
        <taxon>unclassified sequences</taxon>
        <taxon>metagenomes</taxon>
        <taxon>organismal metagenomes</taxon>
    </lineage>
</organism>
<dbReference type="InterPro" id="IPR053164">
    <property type="entry name" value="IS1016-like_transposase"/>
</dbReference>
<feature type="domain" description="ISXO2-like transposase" evidence="2">
    <location>
        <begin position="127"/>
        <end position="286"/>
    </location>
</feature>
<sequence>MTYFEFTKRFPTEKDAIDYIIEKKYNGQYVCPKCGCIHKIYRLTYNYRNLYCNNCKSHFSGLAGTIFENTHLDIRMWLYAINLVVISRKGISAMQLKRELGMKTYNSAWRMMQQIRKAMAKKEMKEVFEAVVEIDETYVGGKPRKENNHNDNHTNKRGRGTSKTPVIGVKERSTGKVHAVVANKNECGKQLTGKQLFKVLNKICKDNTTVMTDQFSGYNILDKENEKNFIRLKVDHSVMFSLGNGIHTNGIESFWAILKRGVYGIFHHISTRYLQSYVNEFCFRLNYRDNEVAFERLVDLAVM</sequence>
<dbReference type="NCBIfam" id="NF033547">
    <property type="entry name" value="transpos_IS1595"/>
    <property type="match status" value="1"/>
</dbReference>
<feature type="region of interest" description="Disordered" evidence="1">
    <location>
        <begin position="141"/>
        <end position="165"/>
    </location>
</feature>
<feature type="compositionally biased region" description="Basic and acidic residues" evidence="1">
    <location>
        <begin position="143"/>
        <end position="154"/>
    </location>
</feature>
<dbReference type="Pfam" id="PF12762">
    <property type="entry name" value="DDE_Tnp_IS1595"/>
    <property type="match status" value="1"/>
</dbReference>